<evidence type="ECO:0000256" key="1">
    <source>
        <dbReference type="SAM" id="MobiDB-lite"/>
    </source>
</evidence>
<evidence type="ECO:0000313" key="3">
    <source>
        <dbReference type="Proteomes" id="UP000557717"/>
    </source>
</evidence>
<feature type="region of interest" description="Disordered" evidence="1">
    <location>
        <begin position="144"/>
        <end position="177"/>
    </location>
</feature>
<name>A0A840VEF2_9BACT</name>
<keyword evidence="3" id="KW-1185">Reference proteome</keyword>
<gene>
    <name evidence="2" type="ORF">HNR46_002483</name>
</gene>
<protein>
    <submittedName>
        <fullName evidence="2">Uncharacterized protein</fullName>
    </submittedName>
</protein>
<feature type="compositionally biased region" description="Low complexity" evidence="1">
    <location>
        <begin position="154"/>
        <end position="168"/>
    </location>
</feature>
<proteinExistence type="predicted"/>
<evidence type="ECO:0000313" key="2">
    <source>
        <dbReference type="EMBL" id="MBB5352240.1"/>
    </source>
</evidence>
<reference evidence="2 3" key="1">
    <citation type="submission" date="2020-08" db="EMBL/GenBank/DDBJ databases">
        <title>Genomic Encyclopedia of Type Strains, Phase IV (KMG-IV): sequencing the most valuable type-strain genomes for metagenomic binning, comparative biology and taxonomic classification.</title>
        <authorList>
            <person name="Goeker M."/>
        </authorList>
    </citation>
    <scope>NUCLEOTIDE SEQUENCE [LARGE SCALE GENOMIC DNA]</scope>
    <source>
        <strain evidence="2 3">YC6886</strain>
    </source>
</reference>
<accession>A0A840VEF2</accession>
<comment type="caution">
    <text evidence="2">The sequence shown here is derived from an EMBL/GenBank/DDBJ whole genome shotgun (WGS) entry which is preliminary data.</text>
</comment>
<dbReference type="Proteomes" id="UP000557717">
    <property type="component" value="Unassembled WGS sequence"/>
</dbReference>
<sequence>MSALLGRGGERSRIGLGADMSAPGEVWGRFVRSRESGVMPPQSEEGGKECADMSALFGRGGERSRIGLGADMSAPGEVWRRFARGCESGVMPPQSEEGVEECADMSALLGRGGERSRIGLGADMSALGEVWGRCVRGCESGVVPPQSEEGRHVLSSSSTRADLSSTDSPKSPKENVVNRREIFEGRACLGSIRCRSGRSKS</sequence>
<organism evidence="2 3">
    <name type="scientific">Haloferula luteola</name>
    <dbReference type="NCBI Taxonomy" id="595692"/>
    <lineage>
        <taxon>Bacteria</taxon>
        <taxon>Pseudomonadati</taxon>
        <taxon>Verrucomicrobiota</taxon>
        <taxon>Verrucomicrobiia</taxon>
        <taxon>Verrucomicrobiales</taxon>
        <taxon>Verrucomicrobiaceae</taxon>
        <taxon>Haloferula</taxon>
    </lineage>
</organism>
<dbReference type="AlphaFoldDB" id="A0A840VEF2"/>
<dbReference type="EMBL" id="JACHFD010000011">
    <property type="protein sequence ID" value="MBB5352240.1"/>
    <property type="molecule type" value="Genomic_DNA"/>
</dbReference>